<dbReference type="InterPro" id="IPR001433">
    <property type="entry name" value="OxRdtase_FAD/NAD-bd"/>
</dbReference>
<dbReference type="Pfam" id="PF00970">
    <property type="entry name" value="FAD_binding_6"/>
    <property type="match status" value="1"/>
</dbReference>
<dbReference type="Pfam" id="PF00111">
    <property type="entry name" value="Fer2"/>
    <property type="match status" value="1"/>
</dbReference>
<dbReference type="InterPro" id="IPR008333">
    <property type="entry name" value="Cbr1-like_FAD-bd_dom"/>
</dbReference>
<organism evidence="3 4">
    <name type="scientific">Acinetobacter guerrae</name>
    <dbReference type="NCBI Taxonomy" id="1843371"/>
    <lineage>
        <taxon>Bacteria</taxon>
        <taxon>Pseudomonadati</taxon>
        <taxon>Pseudomonadota</taxon>
        <taxon>Gammaproteobacteria</taxon>
        <taxon>Moraxellales</taxon>
        <taxon>Moraxellaceae</taxon>
        <taxon>Acinetobacter</taxon>
    </lineage>
</organism>
<evidence type="ECO:0000259" key="1">
    <source>
        <dbReference type="PROSITE" id="PS51085"/>
    </source>
</evidence>
<dbReference type="Gene3D" id="2.40.30.10">
    <property type="entry name" value="Translation factors"/>
    <property type="match status" value="1"/>
</dbReference>
<dbReference type="Gene3D" id="3.40.50.80">
    <property type="entry name" value="Nucleotide-binding domain of ferredoxin-NADP reductase (FNR) module"/>
    <property type="match status" value="1"/>
</dbReference>
<sequence length="340" mass="38028">MNIAANYQPQWVREDFVDFILEKVNPMWTWKKVKAQVTSITAITPELYQICLQPNTNFAAHNFKPGQSVLVTVVVAGIRYQRSYSVMQIDAQGNLYLGVKVQGVVSRAMSQLHAGDVIEISQTQGEFCLHHDQTAALLIASGSGITAIYSLLQQAIQQQLSQIDVIYFSRDAAFHQELQRLAERHPTIQYHHIDTTQQKQHLTVDLLNKLIGDLEQKHTYLCGASNMMQAAKTIFAELNLSDRLHMEYFQPVVDETLEAQPVTFLRSQQEFEANTNLLESAEQAGLRPSHGCRMGICNTCTCTKVSGSTKNILTGEIDHGNNTQIKLCVSQAISPVVINL</sequence>
<dbReference type="InterPro" id="IPR012675">
    <property type="entry name" value="Beta-grasp_dom_sf"/>
</dbReference>
<gene>
    <name evidence="3" type="ORF">D7V21_09985</name>
</gene>
<dbReference type="PANTHER" id="PTHR47354:SF3">
    <property type="entry name" value="OXIDOREDUCTASE-RELATED"/>
    <property type="match status" value="1"/>
</dbReference>
<dbReference type="GO" id="GO:0051536">
    <property type="term" value="F:iron-sulfur cluster binding"/>
    <property type="evidence" value="ECO:0007669"/>
    <property type="project" value="InterPro"/>
</dbReference>
<dbReference type="InterPro" id="IPR039261">
    <property type="entry name" value="FNR_nucleotide-bd"/>
</dbReference>
<dbReference type="InterPro" id="IPR017927">
    <property type="entry name" value="FAD-bd_FR_type"/>
</dbReference>
<dbReference type="CDD" id="cd00207">
    <property type="entry name" value="fer2"/>
    <property type="match status" value="1"/>
</dbReference>
<dbReference type="SUPFAM" id="SSF63380">
    <property type="entry name" value="Riboflavin synthase domain-like"/>
    <property type="match status" value="1"/>
</dbReference>
<dbReference type="PROSITE" id="PS51384">
    <property type="entry name" value="FAD_FR"/>
    <property type="match status" value="1"/>
</dbReference>
<dbReference type="InterPro" id="IPR017938">
    <property type="entry name" value="Riboflavin_synthase-like_b-brl"/>
</dbReference>
<dbReference type="RefSeq" id="WP_120370359.1">
    <property type="nucleotide sequence ID" value="NZ_RAXU01000011.1"/>
</dbReference>
<feature type="domain" description="2Fe-2S ferredoxin-type" evidence="1">
    <location>
        <begin position="260"/>
        <end position="340"/>
    </location>
</feature>
<accession>A0A3A8EI26</accession>
<evidence type="ECO:0000259" key="2">
    <source>
        <dbReference type="PROSITE" id="PS51384"/>
    </source>
</evidence>
<dbReference type="GO" id="GO:0016491">
    <property type="term" value="F:oxidoreductase activity"/>
    <property type="evidence" value="ECO:0007669"/>
    <property type="project" value="InterPro"/>
</dbReference>
<dbReference type="SUPFAM" id="SSF54292">
    <property type="entry name" value="2Fe-2S ferredoxin-like"/>
    <property type="match status" value="1"/>
</dbReference>
<dbReference type="InterPro" id="IPR001041">
    <property type="entry name" value="2Fe-2S_ferredoxin-type"/>
</dbReference>
<protein>
    <submittedName>
        <fullName evidence="3">Iron-sulfur cluster-binding domain-containing protein</fullName>
    </submittedName>
</protein>
<dbReference type="EMBL" id="RAXU01000011">
    <property type="protein sequence ID" value="RKG33146.1"/>
    <property type="molecule type" value="Genomic_DNA"/>
</dbReference>
<dbReference type="Gene3D" id="3.10.20.30">
    <property type="match status" value="1"/>
</dbReference>
<name>A0A3A8EI26_9GAMM</name>
<feature type="domain" description="FAD-binding FR-type" evidence="2">
    <location>
        <begin position="30"/>
        <end position="130"/>
    </location>
</feature>
<evidence type="ECO:0000313" key="3">
    <source>
        <dbReference type="EMBL" id="RKG33146.1"/>
    </source>
</evidence>
<dbReference type="InterPro" id="IPR036010">
    <property type="entry name" value="2Fe-2S_ferredoxin-like_sf"/>
</dbReference>
<dbReference type="Proteomes" id="UP000269001">
    <property type="component" value="Unassembled WGS sequence"/>
</dbReference>
<dbReference type="AlphaFoldDB" id="A0A3A8EI26"/>
<reference evidence="3 4" key="1">
    <citation type="submission" date="2018-09" db="EMBL/GenBank/DDBJ databases">
        <title>The draft genome of Acinetobacter spp. strains.</title>
        <authorList>
            <person name="Qin J."/>
            <person name="Feng Y."/>
            <person name="Zong Z."/>
        </authorList>
    </citation>
    <scope>NUCLEOTIDE SEQUENCE [LARGE SCALE GENOMIC DNA]</scope>
    <source>
        <strain evidence="3 4">WCHAc060096</strain>
    </source>
</reference>
<evidence type="ECO:0000313" key="4">
    <source>
        <dbReference type="Proteomes" id="UP000269001"/>
    </source>
</evidence>
<proteinExistence type="predicted"/>
<keyword evidence="4" id="KW-1185">Reference proteome</keyword>
<dbReference type="PROSITE" id="PS51085">
    <property type="entry name" value="2FE2S_FER_2"/>
    <property type="match status" value="1"/>
</dbReference>
<dbReference type="InterPro" id="IPR050415">
    <property type="entry name" value="MRET"/>
</dbReference>
<dbReference type="Pfam" id="PF00175">
    <property type="entry name" value="NAD_binding_1"/>
    <property type="match status" value="1"/>
</dbReference>
<dbReference type="SUPFAM" id="SSF52343">
    <property type="entry name" value="Ferredoxin reductase-like, C-terminal NADP-linked domain"/>
    <property type="match status" value="1"/>
</dbReference>
<dbReference type="PANTHER" id="PTHR47354">
    <property type="entry name" value="NADH OXIDOREDUCTASE HCR"/>
    <property type="match status" value="1"/>
</dbReference>
<comment type="caution">
    <text evidence="3">The sequence shown here is derived from an EMBL/GenBank/DDBJ whole genome shotgun (WGS) entry which is preliminary data.</text>
</comment>